<feature type="domain" description="TLDc" evidence="1">
    <location>
        <begin position="350"/>
        <end position="526"/>
    </location>
</feature>
<dbReference type="GeneID" id="81396579"/>
<dbReference type="RefSeq" id="XP_056510210.1">
    <property type="nucleotide sequence ID" value="XM_056657410.1"/>
</dbReference>
<name>A0A9W9F1Q3_9EURO</name>
<comment type="caution">
    <text evidence="2">The sequence shown here is derived from an EMBL/GenBank/DDBJ whole genome shotgun (WGS) entry which is preliminary data.</text>
</comment>
<evidence type="ECO:0000259" key="1">
    <source>
        <dbReference type="Pfam" id="PF07534"/>
    </source>
</evidence>
<reference evidence="2" key="2">
    <citation type="journal article" date="2023" name="IMA Fungus">
        <title>Comparative genomic study of the Penicillium genus elucidates a diverse pangenome and 15 lateral gene transfer events.</title>
        <authorList>
            <person name="Petersen C."/>
            <person name="Sorensen T."/>
            <person name="Nielsen M.R."/>
            <person name="Sondergaard T.E."/>
            <person name="Sorensen J.L."/>
            <person name="Fitzpatrick D.A."/>
            <person name="Frisvad J.C."/>
            <person name="Nielsen K.L."/>
        </authorList>
    </citation>
    <scope>NUCLEOTIDE SEQUENCE</scope>
    <source>
        <strain evidence="2">IBT 34128</strain>
    </source>
</reference>
<reference evidence="2" key="1">
    <citation type="submission" date="2022-11" db="EMBL/GenBank/DDBJ databases">
        <authorList>
            <person name="Petersen C."/>
        </authorList>
    </citation>
    <scope>NUCLEOTIDE SEQUENCE</scope>
    <source>
        <strain evidence="2">IBT 34128</strain>
    </source>
</reference>
<dbReference type="Proteomes" id="UP001141434">
    <property type="component" value="Unassembled WGS sequence"/>
</dbReference>
<dbReference type="AlphaFoldDB" id="A0A9W9F1Q3"/>
<gene>
    <name evidence="2" type="ORF">NUU61_006883</name>
</gene>
<protein>
    <recommendedName>
        <fullName evidence="1">TLDc domain-containing protein</fullName>
    </recommendedName>
</protein>
<organism evidence="2 3">
    <name type="scientific">Penicillium alfredii</name>
    <dbReference type="NCBI Taxonomy" id="1506179"/>
    <lineage>
        <taxon>Eukaryota</taxon>
        <taxon>Fungi</taxon>
        <taxon>Dikarya</taxon>
        <taxon>Ascomycota</taxon>
        <taxon>Pezizomycotina</taxon>
        <taxon>Eurotiomycetes</taxon>
        <taxon>Eurotiomycetidae</taxon>
        <taxon>Eurotiales</taxon>
        <taxon>Aspergillaceae</taxon>
        <taxon>Penicillium</taxon>
    </lineage>
</organism>
<evidence type="ECO:0000313" key="3">
    <source>
        <dbReference type="Proteomes" id="UP001141434"/>
    </source>
</evidence>
<accession>A0A9W9F1Q3</accession>
<dbReference type="Pfam" id="PF07534">
    <property type="entry name" value="TLD"/>
    <property type="match status" value="1"/>
</dbReference>
<evidence type="ECO:0000313" key="2">
    <source>
        <dbReference type="EMBL" id="KAJ5092013.1"/>
    </source>
</evidence>
<dbReference type="OrthoDB" id="5377405at2759"/>
<dbReference type="InterPro" id="IPR006571">
    <property type="entry name" value="TLDc_dom"/>
</dbReference>
<dbReference type="EMBL" id="JAPMSZ010000009">
    <property type="protein sequence ID" value="KAJ5092013.1"/>
    <property type="molecule type" value="Genomic_DNA"/>
</dbReference>
<proteinExistence type="predicted"/>
<keyword evidence="3" id="KW-1185">Reference proteome</keyword>
<sequence length="552" mass="62529">MLPGGVHTRYVDEWIAQGHFTTERVLKQLAELAGGHGYLDDEARETLKKNFESVATDEAGTQRLTEPGFISLLKSFNALPPALEEEAGPILYRCLHYLSIYPYRHEHPPSLTFPELTRALGWLKPFPDSLSFNVFADSGRSLTPADCKRILFQGLATDRNGDRLPFDRDEWRRQARRRAFDFTDEKRHWVQLEAVMNCDDWGDEMYADLVHVLFSAQPELPLPTAGAQRDSFRPLAARLHAGALPLYHFTVSPERLRPFIRLLLFNFFGLHDRVKCVLPRDLDDTTECILRAFVQNSDVGVNWPMFDDGFMVAPTLLIPLYRILSAFSETQLPPSNELVRRLSKPGRLFNVPVMIQISTIFGLEDVLYIDECRLLWSHDAARDQANASELATVISKPELPVLILVSGKDTQTHEKYMFGAFIPCPSEDCKRIQPKRNDDHPICSLFELCPVQDVYGGSLECPAWTISDDGISFGDPQTGVALVVNNSLSRATFTQVLDGEDEPIYYPTVWRGNRRVDIKLEGIEVWCEDGDLPESGYGTFSDEGLEAVAQWF</sequence>